<evidence type="ECO:0000313" key="4">
    <source>
        <dbReference type="EMBL" id="KAK0707371.1"/>
    </source>
</evidence>
<keyword evidence="5" id="KW-1185">Reference proteome</keyword>
<dbReference type="Pfam" id="PF24883">
    <property type="entry name" value="NPHP3_N"/>
    <property type="match status" value="1"/>
</dbReference>
<proteinExistence type="predicted"/>
<feature type="repeat" description="ANK" evidence="2">
    <location>
        <begin position="684"/>
        <end position="716"/>
    </location>
</feature>
<dbReference type="SUPFAM" id="SSF48403">
    <property type="entry name" value="Ankyrin repeat"/>
    <property type="match status" value="1"/>
</dbReference>
<dbReference type="Proteomes" id="UP001172102">
    <property type="component" value="Unassembled WGS sequence"/>
</dbReference>
<evidence type="ECO:0000256" key="2">
    <source>
        <dbReference type="PROSITE-ProRule" id="PRU00023"/>
    </source>
</evidence>
<dbReference type="InterPro" id="IPR056884">
    <property type="entry name" value="NPHP3-like_N"/>
</dbReference>
<keyword evidence="1" id="KW-0677">Repeat</keyword>
<evidence type="ECO:0000313" key="5">
    <source>
        <dbReference type="Proteomes" id="UP001172102"/>
    </source>
</evidence>
<reference evidence="4" key="1">
    <citation type="submission" date="2023-06" db="EMBL/GenBank/DDBJ databases">
        <title>Genome-scale phylogeny and comparative genomics of the fungal order Sordariales.</title>
        <authorList>
            <consortium name="Lawrence Berkeley National Laboratory"/>
            <person name="Hensen N."/>
            <person name="Bonometti L."/>
            <person name="Westerberg I."/>
            <person name="Brannstrom I.O."/>
            <person name="Guillou S."/>
            <person name="Cros-Aarteil S."/>
            <person name="Calhoun S."/>
            <person name="Haridas S."/>
            <person name="Kuo A."/>
            <person name="Mondo S."/>
            <person name="Pangilinan J."/>
            <person name="Riley R."/>
            <person name="Labutti K."/>
            <person name="Andreopoulos B."/>
            <person name="Lipzen A."/>
            <person name="Chen C."/>
            <person name="Yanf M."/>
            <person name="Daum C."/>
            <person name="Ng V."/>
            <person name="Clum A."/>
            <person name="Steindorff A."/>
            <person name="Ohm R."/>
            <person name="Martin F."/>
            <person name="Silar P."/>
            <person name="Natvig D."/>
            <person name="Lalanne C."/>
            <person name="Gautier V."/>
            <person name="Ament-Velasquez S.L."/>
            <person name="Kruys A."/>
            <person name="Hutchinson M.I."/>
            <person name="Powell A.J."/>
            <person name="Barry K."/>
            <person name="Miller A.N."/>
            <person name="Grigoriev I.V."/>
            <person name="Debuchy R."/>
            <person name="Gladieux P."/>
            <person name="Thoren M.H."/>
            <person name="Johannesson H."/>
        </authorList>
    </citation>
    <scope>NUCLEOTIDE SEQUENCE</scope>
    <source>
        <strain evidence="4">SMH4607-1</strain>
    </source>
</reference>
<sequence length="1327" mass="147310">MAQIKTEDFSARRGRVVDWLLPKGYADDQQLHSDQRAPGTCTWFLECREYSEWLETRSKVLFCSGDPGVGKTLLTSAVVSNLQQRFRPVPGRPKAGIAYAYFREHTVQSVPEDAVNQGPENLFKSLLGQILADLPDTQDAMPFFAHSWKLYDAHVLHANSRQPSLDDISDAFCKTAAWYDYVYVVLDALDECLAESRRFLSSLADAQTKRDLRIFATCRADTNIPQFHEGTRISRDIRASESDIRGYLKSRIPDLSRDFRGDQDLGQQVIQGITTKSNGSFLLARVYMDILATGTDNPSVLKEKLASFRPAGDGSTALYAAYDGIVDMINGQRSNQDGLAQRVLAAVGFAPLTLTHLQLRHALAITHSTGQLEDESKLHSVAAIISTCRGLLRVTSGGSVHLSHRTVGEYLRTRGEWLQEAHGKMAESCIAYLLFKDFSGGPIMKYQWLEAKELDELVRANLLLRYASSAWPMYLSRASHEVISRLLRRLGEYPDNLRLSFQVHTVARRRLFPKNVTITHIVSFMGSPDFIPVLKRDGCLDRRSKDSTGWTALHWAVCRQDGFAEDMVKKLLGFRFKINAVDEDARTPLSYVAKYGSPELARLLLEKKAKTETGGNSLSPLAQACACGHAKVVQVLLDHGAKVNAKSGPLGQTPLAAAIAGDSEECVAVVLAHPRLKKHGGKYEHGTALHQAAYYNSAGVVKKLLDAGFDVNSRTADNTTPLQAAVAGAHMFTRSKERTQVVKLLLERGADVNAESGQFGTALDAALRTGNMEVEELLRNCGATNWTKEFAPVRRPSVFHASKDPFLWDAIGRYGGHYLASVAVGNDKQIQQHIDMKVGLFKTAIQKKDMRSIRFHTDFSVMAFDALVRQAKHDMEREEAIRNGGQKSRSRMDFLMACIAPIAPILNFIVWRRVPGAARNKSDEAFHATSSAAAKLDLITSAAVRILSDAIEDGDERIVLMLSRSWVDALKNMFTNDVNGNMVQELVTNRAKEFEGFFRDGEMEKANLMAKLALELMSAAIQGSKMNDTGKEREKLAHALSEIWSLTLRNVAENGSNPSESYPQLEAFFQQIKNEIADEIEKGNWSYIRRVAPSCVEVLASLVADNNVRAADMVARLIVEGWQLADDQNMRQVDETLIHELEQEFKDSIKSLSEDSGASLEKTRPWVLAGALFKVLYAAVRCNSAPIKRNISQLILSNLSTLYGNTSPQFATQFLNRMFELVPVWCEADENPVYLLEAGLAVLSAFKETGYYASYSEEDTRRAIVKALSEPSEVLTGLETRVRDVLLAPARRDDAGRIKDIIQQLRGYLGPDGDKILPGMRSELASG</sequence>
<feature type="domain" description="Nephrocystin 3-like N-terminal" evidence="3">
    <location>
        <begin position="39"/>
        <end position="219"/>
    </location>
</feature>
<protein>
    <recommendedName>
        <fullName evidence="3">Nephrocystin 3-like N-terminal domain-containing protein</fullName>
    </recommendedName>
</protein>
<dbReference type="SMART" id="SM00248">
    <property type="entry name" value="ANK"/>
    <property type="match status" value="7"/>
</dbReference>
<dbReference type="EMBL" id="JAUKUA010000006">
    <property type="protein sequence ID" value="KAK0707371.1"/>
    <property type="molecule type" value="Genomic_DNA"/>
</dbReference>
<keyword evidence="2" id="KW-0040">ANK repeat</keyword>
<dbReference type="SUPFAM" id="SSF52540">
    <property type="entry name" value="P-loop containing nucleoside triphosphate hydrolases"/>
    <property type="match status" value="1"/>
</dbReference>
<dbReference type="PANTHER" id="PTHR10039">
    <property type="entry name" value="AMELOGENIN"/>
    <property type="match status" value="1"/>
</dbReference>
<dbReference type="InterPro" id="IPR036770">
    <property type="entry name" value="Ankyrin_rpt-contain_sf"/>
</dbReference>
<dbReference type="PROSITE" id="PS50297">
    <property type="entry name" value="ANK_REP_REGION"/>
    <property type="match status" value="3"/>
</dbReference>
<dbReference type="Gene3D" id="1.25.40.20">
    <property type="entry name" value="Ankyrin repeat-containing domain"/>
    <property type="match status" value="2"/>
</dbReference>
<feature type="repeat" description="ANK" evidence="2">
    <location>
        <begin position="717"/>
        <end position="757"/>
    </location>
</feature>
<dbReference type="PROSITE" id="PS50088">
    <property type="entry name" value="ANK_REPEAT"/>
    <property type="match status" value="4"/>
</dbReference>
<evidence type="ECO:0000259" key="3">
    <source>
        <dbReference type="Pfam" id="PF24883"/>
    </source>
</evidence>
<feature type="repeat" description="ANK" evidence="2">
    <location>
        <begin position="584"/>
        <end position="616"/>
    </location>
</feature>
<organism evidence="4 5">
    <name type="scientific">Lasiosphaeris hirsuta</name>
    <dbReference type="NCBI Taxonomy" id="260670"/>
    <lineage>
        <taxon>Eukaryota</taxon>
        <taxon>Fungi</taxon>
        <taxon>Dikarya</taxon>
        <taxon>Ascomycota</taxon>
        <taxon>Pezizomycotina</taxon>
        <taxon>Sordariomycetes</taxon>
        <taxon>Sordariomycetidae</taxon>
        <taxon>Sordariales</taxon>
        <taxon>Lasiosphaeriaceae</taxon>
        <taxon>Lasiosphaeris</taxon>
    </lineage>
</organism>
<feature type="repeat" description="ANK" evidence="2">
    <location>
        <begin position="616"/>
        <end position="648"/>
    </location>
</feature>
<evidence type="ECO:0000256" key="1">
    <source>
        <dbReference type="ARBA" id="ARBA00022737"/>
    </source>
</evidence>
<dbReference type="PRINTS" id="PR01415">
    <property type="entry name" value="ANKYRIN"/>
</dbReference>
<comment type="caution">
    <text evidence="4">The sequence shown here is derived from an EMBL/GenBank/DDBJ whole genome shotgun (WGS) entry which is preliminary data.</text>
</comment>
<dbReference type="InterPro" id="IPR002110">
    <property type="entry name" value="Ankyrin_rpt"/>
</dbReference>
<dbReference type="Gene3D" id="3.40.50.300">
    <property type="entry name" value="P-loop containing nucleotide triphosphate hydrolases"/>
    <property type="match status" value="1"/>
</dbReference>
<accession>A0AA40A151</accession>
<dbReference type="PANTHER" id="PTHR10039:SF15">
    <property type="entry name" value="NACHT DOMAIN-CONTAINING PROTEIN"/>
    <property type="match status" value="1"/>
</dbReference>
<dbReference type="Pfam" id="PF12796">
    <property type="entry name" value="Ank_2"/>
    <property type="match status" value="2"/>
</dbReference>
<dbReference type="InterPro" id="IPR027417">
    <property type="entry name" value="P-loop_NTPase"/>
</dbReference>
<name>A0AA40A151_9PEZI</name>
<gene>
    <name evidence="4" type="ORF">B0H67DRAFT_685700</name>
</gene>